<dbReference type="Gene3D" id="1.10.287.110">
    <property type="entry name" value="DnaJ domain"/>
    <property type="match status" value="1"/>
</dbReference>
<proteinExistence type="predicted"/>
<dbReference type="RefSeq" id="XP_013385327.1">
    <property type="nucleotide sequence ID" value="XM_013529873.1"/>
</dbReference>
<gene>
    <name evidence="4" type="primary">LOC106155175</name>
</gene>
<reference evidence="4" key="1">
    <citation type="submission" date="2025-08" db="UniProtKB">
        <authorList>
            <consortium name="RefSeq"/>
        </authorList>
    </citation>
    <scope>IDENTIFICATION</scope>
    <source>
        <tissue evidence="4">Gonads</tissue>
    </source>
</reference>
<dbReference type="PANTHER" id="PTHR44825:SF1">
    <property type="entry name" value="DNAJ HOMOLOG SUBFAMILY C MEMBER 4"/>
    <property type="match status" value="1"/>
</dbReference>
<dbReference type="CDD" id="cd06257">
    <property type="entry name" value="DnaJ"/>
    <property type="match status" value="1"/>
</dbReference>
<evidence type="ECO:0000256" key="1">
    <source>
        <dbReference type="SAM" id="Phobius"/>
    </source>
</evidence>
<evidence type="ECO:0000259" key="2">
    <source>
        <dbReference type="PROSITE" id="PS50076"/>
    </source>
</evidence>
<dbReference type="InterPro" id="IPR001623">
    <property type="entry name" value="DnaJ_domain"/>
</dbReference>
<organism evidence="3 4">
    <name type="scientific">Lingula anatina</name>
    <name type="common">Brachiopod</name>
    <name type="synonym">Lingula unguis</name>
    <dbReference type="NCBI Taxonomy" id="7574"/>
    <lineage>
        <taxon>Eukaryota</taxon>
        <taxon>Metazoa</taxon>
        <taxon>Spiralia</taxon>
        <taxon>Lophotrochozoa</taxon>
        <taxon>Brachiopoda</taxon>
        <taxon>Linguliformea</taxon>
        <taxon>Lingulata</taxon>
        <taxon>Lingulida</taxon>
        <taxon>Linguloidea</taxon>
        <taxon>Lingulidae</taxon>
        <taxon>Lingula</taxon>
    </lineage>
</organism>
<protein>
    <submittedName>
        <fullName evidence="4">Uncharacterized protein LOC106155175 isoform X2</fullName>
    </submittedName>
</protein>
<keyword evidence="1" id="KW-1133">Transmembrane helix</keyword>
<dbReference type="SMART" id="SM00271">
    <property type="entry name" value="DnaJ"/>
    <property type="match status" value="1"/>
</dbReference>
<feature type="transmembrane region" description="Helical" evidence="1">
    <location>
        <begin position="172"/>
        <end position="190"/>
    </location>
</feature>
<name>A0A1S3HH24_LINAN</name>
<evidence type="ECO:0000313" key="4">
    <source>
        <dbReference type="RefSeq" id="XP_013385327.1"/>
    </source>
</evidence>
<evidence type="ECO:0000313" key="3">
    <source>
        <dbReference type="Proteomes" id="UP000085678"/>
    </source>
</evidence>
<keyword evidence="3" id="KW-1185">Reference proteome</keyword>
<dbReference type="GeneID" id="106155175"/>
<dbReference type="Pfam" id="PF00226">
    <property type="entry name" value="DnaJ"/>
    <property type="match status" value="1"/>
</dbReference>
<dbReference type="PANTHER" id="PTHR44825">
    <property type="match status" value="1"/>
</dbReference>
<dbReference type="PROSITE" id="PS50076">
    <property type="entry name" value="DNAJ_2"/>
    <property type="match status" value="1"/>
</dbReference>
<dbReference type="SUPFAM" id="SSF46565">
    <property type="entry name" value="Chaperone J-domain"/>
    <property type="match status" value="1"/>
</dbReference>
<dbReference type="AlphaFoldDB" id="A0A1S3HH24"/>
<sequence>MVHDSLVLKFLPCHGCKLQRRLSVRGIPLKWSSYTYHAVKYFHSSQRALNHYQTLGVRKTAPLKEIKAAYIKLCKIYHPDKNKFTSGKFLDINEAYETLKDPSTRHKYDVSLGTAIPHSENIKVRGPRMKYARTPPTTASDRSSMYHNWPNWTKDKVGGDADDFPPLTAYEAYGPVAKVVLIVLLTLFITKEVRRYDQRQLDEKRAKIYARPANFNNGRHHLQKKTPAVVHKPGEFELLYLNVKKRKAKKF</sequence>
<dbReference type="InterPro" id="IPR052763">
    <property type="entry name" value="DnaJ_C4"/>
</dbReference>
<dbReference type="OrthoDB" id="552049at2759"/>
<dbReference type="PRINTS" id="PR00625">
    <property type="entry name" value="JDOMAIN"/>
</dbReference>
<accession>A0A1S3HH24</accession>
<keyword evidence="1" id="KW-0472">Membrane</keyword>
<dbReference type="Proteomes" id="UP000085678">
    <property type="component" value="Unplaced"/>
</dbReference>
<keyword evidence="1" id="KW-0812">Transmembrane</keyword>
<feature type="domain" description="J" evidence="2">
    <location>
        <begin position="50"/>
        <end position="112"/>
    </location>
</feature>
<dbReference type="InterPro" id="IPR036869">
    <property type="entry name" value="J_dom_sf"/>
</dbReference>